<reference evidence="3 4" key="1">
    <citation type="submission" date="2018-07" db="EMBL/GenBank/DDBJ databases">
        <title>Genomic Encyclopedia of Type Strains, Phase IV (KMG-IV): sequencing the most valuable type-strain genomes for metagenomic binning, comparative biology and taxonomic classification.</title>
        <authorList>
            <person name="Goeker M."/>
        </authorList>
    </citation>
    <scope>NUCLEOTIDE SEQUENCE [LARGE SCALE GENOMIC DNA]</scope>
    <source>
        <strain evidence="3 4">DSM 27696</strain>
    </source>
</reference>
<sequence>MPRVTVIMAAYNAEGTIIRAIESIQNQTFSDWELIICDDCSSDLTVEIIKSKTLSDNRIKLVSNSVNMYAAFSRNKCIKQASGEYIVIQDSDDYSHHDRIQICVDYLDNTKDVDFVSTSAFFFDHKTIWGQRVLLNGIRKSDDLIKGLCFVHAATTFRKRSIDVVEGYRVDKETRRGQDYDLFMRMYASGLSGATLSNKLYYIYETNNGYKRRKYKYRIDEAKLRYKGYKAMNTGFVNYIYILKPLVLGLVPNKVMFWIKRIIQM</sequence>
<dbReference type="InterPro" id="IPR001173">
    <property type="entry name" value="Glyco_trans_2-like"/>
</dbReference>
<organism evidence="3 4">
    <name type="scientific">Saliterribacillus persicus</name>
    <dbReference type="NCBI Taxonomy" id="930114"/>
    <lineage>
        <taxon>Bacteria</taxon>
        <taxon>Bacillati</taxon>
        <taxon>Bacillota</taxon>
        <taxon>Bacilli</taxon>
        <taxon>Bacillales</taxon>
        <taxon>Bacillaceae</taxon>
        <taxon>Saliterribacillus</taxon>
    </lineage>
</organism>
<dbReference type="PANTHER" id="PTHR22916">
    <property type="entry name" value="GLYCOSYLTRANSFERASE"/>
    <property type="match status" value="1"/>
</dbReference>
<dbReference type="EMBL" id="QPJJ01000001">
    <property type="protein sequence ID" value="RCW77372.1"/>
    <property type="molecule type" value="Genomic_DNA"/>
</dbReference>
<comment type="caution">
    <text evidence="3">The sequence shown here is derived from an EMBL/GenBank/DDBJ whole genome shotgun (WGS) entry which is preliminary data.</text>
</comment>
<name>A0A368YAZ4_9BACI</name>
<dbReference type="OrthoDB" id="9815829at2"/>
<evidence type="ECO:0000256" key="1">
    <source>
        <dbReference type="ARBA" id="ARBA00006739"/>
    </source>
</evidence>
<dbReference type="Pfam" id="PF00535">
    <property type="entry name" value="Glycos_transf_2"/>
    <property type="match status" value="1"/>
</dbReference>
<dbReference type="SUPFAM" id="SSF53448">
    <property type="entry name" value="Nucleotide-diphospho-sugar transferases"/>
    <property type="match status" value="1"/>
</dbReference>
<dbReference type="RefSeq" id="WP_114351305.1">
    <property type="nucleotide sequence ID" value="NZ_QPJJ01000001.1"/>
</dbReference>
<proteinExistence type="inferred from homology"/>
<keyword evidence="3" id="KW-0808">Transferase</keyword>
<evidence type="ECO:0000313" key="3">
    <source>
        <dbReference type="EMBL" id="RCW77372.1"/>
    </source>
</evidence>
<accession>A0A368YAZ4</accession>
<dbReference type="Gene3D" id="3.90.550.10">
    <property type="entry name" value="Spore Coat Polysaccharide Biosynthesis Protein SpsA, Chain A"/>
    <property type="match status" value="1"/>
</dbReference>
<dbReference type="InterPro" id="IPR029044">
    <property type="entry name" value="Nucleotide-diphossugar_trans"/>
</dbReference>
<gene>
    <name evidence="3" type="ORF">DFR57_101244</name>
</gene>
<dbReference type="GO" id="GO:0016740">
    <property type="term" value="F:transferase activity"/>
    <property type="evidence" value="ECO:0007669"/>
    <property type="project" value="UniProtKB-KW"/>
</dbReference>
<evidence type="ECO:0000259" key="2">
    <source>
        <dbReference type="Pfam" id="PF00535"/>
    </source>
</evidence>
<protein>
    <submittedName>
        <fullName evidence="3">Glycosyltransferase involved in cell wall biosynthesis</fullName>
    </submittedName>
</protein>
<dbReference type="Proteomes" id="UP000252585">
    <property type="component" value="Unassembled WGS sequence"/>
</dbReference>
<evidence type="ECO:0000313" key="4">
    <source>
        <dbReference type="Proteomes" id="UP000252585"/>
    </source>
</evidence>
<dbReference type="AlphaFoldDB" id="A0A368YAZ4"/>
<dbReference type="CDD" id="cd00761">
    <property type="entry name" value="Glyco_tranf_GTA_type"/>
    <property type="match status" value="1"/>
</dbReference>
<keyword evidence="4" id="KW-1185">Reference proteome</keyword>
<comment type="similarity">
    <text evidence="1">Belongs to the glycosyltransferase 2 family.</text>
</comment>
<feature type="domain" description="Glycosyltransferase 2-like" evidence="2">
    <location>
        <begin position="5"/>
        <end position="160"/>
    </location>
</feature>